<evidence type="ECO:0000256" key="2">
    <source>
        <dbReference type="SAM" id="Phobius"/>
    </source>
</evidence>
<evidence type="ECO:0000259" key="3">
    <source>
        <dbReference type="Pfam" id="PF10708"/>
    </source>
</evidence>
<evidence type="ECO:0000256" key="1">
    <source>
        <dbReference type="SAM" id="MobiDB-lite"/>
    </source>
</evidence>
<feature type="region of interest" description="Disordered" evidence="1">
    <location>
        <begin position="1"/>
        <end position="63"/>
    </location>
</feature>
<dbReference type="InterPro" id="IPR018929">
    <property type="entry name" value="DUF2510"/>
</dbReference>
<dbReference type="AlphaFoldDB" id="A0A5B1LLE7"/>
<keyword evidence="2" id="KW-1133">Transmembrane helix</keyword>
<reference evidence="4 5" key="1">
    <citation type="submission" date="2019-09" db="EMBL/GenBank/DDBJ databases">
        <title>Nocardioides panacisoli sp. nov., isolated from the soil of a ginseng field.</title>
        <authorList>
            <person name="Cho C."/>
        </authorList>
    </citation>
    <scope>NUCLEOTIDE SEQUENCE [LARGE SCALE GENOMIC DNA]</scope>
    <source>
        <strain evidence="4 5">BN130099</strain>
    </source>
</reference>
<dbReference type="Pfam" id="PF10708">
    <property type="entry name" value="DUF2510"/>
    <property type="match status" value="1"/>
</dbReference>
<protein>
    <submittedName>
        <fullName evidence="4">DUF2510 domain-containing protein</fullName>
    </submittedName>
</protein>
<evidence type="ECO:0000313" key="4">
    <source>
        <dbReference type="EMBL" id="KAA1421256.1"/>
    </source>
</evidence>
<keyword evidence="2" id="KW-0812">Transmembrane</keyword>
<name>A0A5B1LLE7_9ACTN</name>
<dbReference type="Proteomes" id="UP000325003">
    <property type="component" value="Unassembled WGS sequence"/>
</dbReference>
<feature type="compositionally biased region" description="Pro residues" evidence="1">
    <location>
        <begin position="36"/>
        <end position="49"/>
    </location>
</feature>
<feature type="transmembrane region" description="Helical" evidence="2">
    <location>
        <begin position="72"/>
        <end position="98"/>
    </location>
</feature>
<evidence type="ECO:0000313" key="5">
    <source>
        <dbReference type="Proteomes" id="UP000325003"/>
    </source>
</evidence>
<reference evidence="4 5" key="2">
    <citation type="submission" date="2019-09" db="EMBL/GenBank/DDBJ databases">
        <authorList>
            <person name="Jin C."/>
        </authorList>
    </citation>
    <scope>NUCLEOTIDE SEQUENCE [LARGE SCALE GENOMIC DNA]</scope>
    <source>
        <strain evidence="4 5">BN130099</strain>
    </source>
</reference>
<proteinExistence type="predicted"/>
<keyword evidence="5" id="KW-1185">Reference proteome</keyword>
<keyword evidence="2" id="KW-0472">Membrane</keyword>
<feature type="domain" description="DUF2510" evidence="3">
    <location>
        <begin position="15"/>
        <end position="47"/>
    </location>
</feature>
<feature type="compositionally biased region" description="Pro residues" evidence="1">
    <location>
        <begin position="1"/>
        <end position="22"/>
    </location>
</feature>
<organism evidence="4 5">
    <name type="scientific">Nocardioides humilatus</name>
    <dbReference type="NCBI Taxonomy" id="2607660"/>
    <lineage>
        <taxon>Bacteria</taxon>
        <taxon>Bacillati</taxon>
        <taxon>Actinomycetota</taxon>
        <taxon>Actinomycetes</taxon>
        <taxon>Propionibacteriales</taxon>
        <taxon>Nocardioidaceae</taxon>
        <taxon>Nocardioides</taxon>
    </lineage>
</organism>
<accession>A0A5B1LLE7</accession>
<comment type="caution">
    <text evidence="4">The sequence shown here is derived from an EMBL/GenBank/DDBJ whole genome shotgun (WGS) entry which is preliminary data.</text>
</comment>
<dbReference type="EMBL" id="VUJV01000001">
    <property type="protein sequence ID" value="KAA1421256.1"/>
    <property type="molecule type" value="Genomic_DNA"/>
</dbReference>
<gene>
    <name evidence="4" type="ORF">F0U44_02790</name>
</gene>
<sequence length="149" mass="15959">MTEQPPPPPPPPMPPGWYPDPTTPGARRWWTGTIWGPPPLPAPSSPPKPGVTVRIGSQSSTTSGLAGIPRQWWIVGSAVGIPVVLLCGALVILLLIGASGSGRDQRIREACEADARDVGGTQQMRRDYVRDCIEYCKSMENDTTFGPCV</sequence>